<evidence type="ECO:0000256" key="1">
    <source>
        <dbReference type="SAM" id="Phobius"/>
    </source>
</evidence>
<dbReference type="EMBL" id="QUMS01000004">
    <property type="protein sequence ID" value="REG06228.1"/>
    <property type="molecule type" value="Genomic_DNA"/>
</dbReference>
<keyword evidence="3" id="KW-1185">Reference proteome</keyword>
<feature type="transmembrane region" description="Helical" evidence="1">
    <location>
        <begin position="81"/>
        <end position="98"/>
    </location>
</feature>
<accession>A0A347ZQ62</accession>
<evidence type="ECO:0000313" key="3">
    <source>
        <dbReference type="Proteomes" id="UP000256388"/>
    </source>
</evidence>
<name>A0A347ZQ62_9CHLR</name>
<keyword evidence="1" id="KW-1133">Transmembrane helix</keyword>
<dbReference type="Pfam" id="PF06197">
    <property type="entry name" value="DUF998"/>
    <property type="match status" value="1"/>
</dbReference>
<feature type="transmembrane region" description="Helical" evidence="1">
    <location>
        <begin position="175"/>
        <end position="200"/>
    </location>
</feature>
<gene>
    <name evidence="2" type="ORF">DFR64_2660</name>
</gene>
<protein>
    <submittedName>
        <fullName evidence="2">Uncharacterized protein DUF998</fullName>
    </submittedName>
</protein>
<dbReference type="Proteomes" id="UP000256388">
    <property type="component" value="Unassembled WGS sequence"/>
</dbReference>
<dbReference type="OrthoDB" id="657164at2"/>
<organism evidence="2 3">
    <name type="scientific">Pelolinea submarina</name>
    <dbReference type="NCBI Taxonomy" id="913107"/>
    <lineage>
        <taxon>Bacteria</taxon>
        <taxon>Bacillati</taxon>
        <taxon>Chloroflexota</taxon>
        <taxon>Anaerolineae</taxon>
        <taxon>Anaerolineales</taxon>
        <taxon>Anaerolineaceae</taxon>
        <taxon>Pelolinea</taxon>
    </lineage>
</organism>
<feature type="transmembrane region" description="Helical" evidence="1">
    <location>
        <begin position="118"/>
        <end position="138"/>
    </location>
</feature>
<comment type="caution">
    <text evidence="2">The sequence shown here is derived from an EMBL/GenBank/DDBJ whole genome shotgun (WGS) entry which is preliminary data.</text>
</comment>
<reference evidence="2 3" key="1">
    <citation type="submission" date="2018-08" db="EMBL/GenBank/DDBJ databases">
        <title>Genomic Encyclopedia of Type Strains, Phase IV (KMG-IV): sequencing the most valuable type-strain genomes for metagenomic binning, comparative biology and taxonomic classification.</title>
        <authorList>
            <person name="Goeker M."/>
        </authorList>
    </citation>
    <scope>NUCLEOTIDE SEQUENCE [LARGE SCALE GENOMIC DNA]</scope>
    <source>
        <strain evidence="2 3">DSM 23923</strain>
    </source>
</reference>
<evidence type="ECO:0000313" key="2">
    <source>
        <dbReference type="EMBL" id="REG06228.1"/>
    </source>
</evidence>
<proteinExistence type="predicted"/>
<sequence length="206" mass="21887">MKKYLYAIGILTPLLYVFNVVLGGALWPGYSHMRQAISELTMAGAPNLALMDALFTIYGFLLLTFSIGFSLRWGKAGNRPLSISGVALAACAAAGLLMKFFRQDPIGEPLTFTGSMHLVLAGVTSLGTIFAIFFAAAGFRKLPYGSGLRVFSLVMGAIVFVSGGLTAAGTTQLPAIFGILERTTIGAFMLWLLVVSINLLKHDSAV</sequence>
<feature type="transmembrane region" description="Helical" evidence="1">
    <location>
        <begin position="48"/>
        <end position="69"/>
    </location>
</feature>
<dbReference type="RefSeq" id="WP_116225926.1">
    <property type="nucleotide sequence ID" value="NZ_AP018437.1"/>
</dbReference>
<keyword evidence="1" id="KW-0472">Membrane</keyword>
<dbReference type="InterPro" id="IPR009339">
    <property type="entry name" value="DUF998"/>
</dbReference>
<feature type="transmembrane region" description="Helical" evidence="1">
    <location>
        <begin position="5"/>
        <end position="28"/>
    </location>
</feature>
<keyword evidence="1" id="KW-0812">Transmembrane</keyword>
<feature type="transmembrane region" description="Helical" evidence="1">
    <location>
        <begin position="150"/>
        <end position="169"/>
    </location>
</feature>
<dbReference type="AlphaFoldDB" id="A0A347ZQ62"/>